<accession>A0A545TDE0</accession>
<sequence length="150" mass="17051">MQILQANLSDAAEILKLQRAAYQSEAELHNDFDIPPLTQSLSELEQEFARKKVIKIIDNEKLIASGQVHLEGETCYIGRMAVWPELQGQGIGSKLLSALESFFPEAKRIELFTGENSKSNIAMYQRRGYQIFKESLLGKTKVLFFERILT</sequence>
<evidence type="ECO:0000256" key="1">
    <source>
        <dbReference type="ARBA" id="ARBA00022679"/>
    </source>
</evidence>
<feature type="domain" description="N-acetyltransferase" evidence="3">
    <location>
        <begin position="1"/>
        <end position="150"/>
    </location>
</feature>
<evidence type="ECO:0000256" key="2">
    <source>
        <dbReference type="ARBA" id="ARBA00023315"/>
    </source>
</evidence>
<dbReference type="CDD" id="cd04301">
    <property type="entry name" value="NAT_SF"/>
    <property type="match status" value="1"/>
</dbReference>
<evidence type="ECO:0000313" key="5">
    <source>
        <dbReference type="Proteomes" id="UP000317839"/>
    </source>
</evidence>
<dbReference type="PANTHER" id="PTHR43800">
    <property type="entry name" value="PEPTIDYL-LYSINE N-ACETYLTRANSFERASE YJAB"/>
    <property type="match status" value="1"/>
</dbReference>
<name>A0A545TDE0_9GAMM</name>
<reference evidence="4 5" key="1">
    <citation type="submission" date="2019-06" db="EMBL/GenBank/DDBJ databases">
        <title>Draft genome of Aliikangiella marina GYP-15.</title>
        <authorList>
            <person name="Wang G."/>
        </authorList>
    </citation>
    <scope>NUCLEOTIDE SEQUENCE [LARGE SCALE GENOMIC DNA]</scope>
    <source>
        <strain evidence="4 5">GYP-15</strain>
    </source>
</reference>
<dbReference type="AlphaFoldDB" id="A0A545TDE0"/>
<dbReference type="PROSITE" id="PS51186">
    <property type="entry name" value="GNAT"/>
    <property type="match status" value="1"/>
</dbReference>
<dbReference type="Pfam" id="PF00583">
    <property type="entry name" value="Acetyltransf_1"/>
    <property type="match status" value="1"/>
</dbReference>
<dbReference type="InterPro" id="IPR016181">
    <property type="entry name" value="Acyl_CoA_acyltransferase"/>
</dbReference>
<gene>
    <name evidence="4" type="ORF">FLL45_09855</name>
</gene>
<dbReference type="EMBL" id="VIKR01000002">
    <property type="protein sequence ID" value="TQV75230.1"/>
    <property type="molecule type" value="Genomic_DNA"/>
</dbReference>
<keyword evidence="2" id="KW-0012">Acyltransferase</keyword>
<protein>
    <submittedName>
        <fullName evidence="4">GNAT family N-acetyltransferase</fullName>
    </submittedName>
</protein>
<dbReference type="Gene3D" id="3.40.630.30">
    <property type="match status" value="1"/>
</dbReference>
<keyword evidence="1 4" id="KW-0808">Transferase</keyword>
<dbReference type="GO" id="GO:0016747">
    <property type="term" value="F:acyltransferase activity, transferring groups other than amino-acyl groups"/>
    <property type="evidence" value="ECO:0007669"/>
    <property type="project" value="InterPro"/>
</dbReference>
<dbReference type="PANTHER" id="PTHR43800:SF1">
    <property type="entry name" value="PEPTIDYL-LYSINE N-ACETYLTRANSFERASE YJAB"/>
    <property type="match status" value="1"/>
</dbReference>
<dbReference type="RefSeq" id="WP_142941846.1">
    <property type="nucleotide sequence ID" value="NZ_VIKR01000002.1"/>
</dbReference>
<dbReference type="InterPro" id="IPR000182">
    <property type="entry name" value="GNAT_dom"/>
</dbReference>
<dbReference type="OrthoDB" id="9775804at2"/>
<dbReference type="SUPFAM" id="SSF55729">
    <property type="entry name" value="Acyl-CoA N-acyltransferases (Nat)"/>
    <property type="match status" value="1"/>
</dbReference>
<organism evidence="4 5">
    <name type="scientific">Aliikangiella marina</name>
    <dbReference type="NCBI Taxonomy" id="1712262"/>
    <lineage>
        <taxon>Bacteria</taxon>
        <taxon>Pseudomonadati</taxon>
        <taxon>Pseudomonadota</taxon>
        <taxon>Gammaproteobacteria</taxon>
        <taxon>Oceanospirillales</taxon>
        <taxon>Pleioneaceae</taxon>
        <taxon>Aliikangiella</taxon>
    </lineage>
</organism>
<keyword evidence="5" id="KW-1185">Reference proteome</keyword>
<comment type="caution">
    <text evidence="4">The sequence shown here is derived from an EMBL/GenBank/DDBJ whole genome shotgun (WGS) entry which is preliminary data.</text>
</comment>
<dbReference type="Proteomes" id="UP000317839">
    <property type="component" value="Unassembled WGS sequence"/>
</dbReference>
<evidence type="ECO:0000259" key="3">
    <source>
        <dbReference type="PROSITE" id="PS51186"/>
    </source>
</evidence>
<proteinExistence type="predicted"/>
<evidence type="ECO:0000313" key="4">
    <source>
        <dbReference type="EMBL" id="TQV75230.1"/>
    </source>
</evidence>